<sequence>MPQQSFDPTTATAVLKAAKFPRSGEPNDAALVSYAEAAVASWIRRSQHDRLHARALADFLYKAAAKTYHCQAILRCLLKVLTAVGNYTDAERALVTYLDLAEKGRVRAQKGSSFVDIDDAHTTVQTAAEGLQMLVRYVRDAGKAKETAEVLRGWIVASSAADGSQTGLAADKEAGTQETSGEDKMKILSTAWMAVGSAYNLEARSALNNSARDADAESARLAFDKALAFDDNNTEALYEYSLLLAEFYHDLDRAEELARKARKIDAGHLGAAHVLALILSAREKYLEARESCRCAMQDTTGEQRRRMSLAEKRLVLQIRMTDIALMEVTEGPQAALEKVSDSLFAVYNDLFTWDEDTVESQIHEASTSAMSFPRLSEKDWEKEKPRRDIVPAAPVPAIAITAHNGQEIGEAADVDDDDDEEFQRDVTPSPFSTSSSTSNSSGRNGAELNSQKQILDNIPRDLISNTSNIPAAILTDMRVNSSRSQSLLSKRSLILPRSIRRRLSDSSIRSRISSKSSRPPVTAASIIEKNKGGANRVLRNSLSVDDTELKTISMQCLREVWLLVAGLFRRREKWNECAAAIAEATKLGGAKEDTFTERGFLMSAQGRTADAMEAFEAALTVSIDHVPAIIGISIVLLNLPDKEQPVARDRAFVLLETTTKLEGWDSSEAWMLLGDIYESIGSEEQVRESWWRCVQLEETRPIRRWKVAWMWDTAQ</sequence>
<dbReference type="Proteomes" id="UP001433508">
    <property type="component" value="Unassembled WGS sequence"/>
</dbReference>
<evidence type="ECO:0000313" key="1">
    <source>
        <dbReference type="EMBL" id="KAK9240139.1"/>
    </source>
</evidence>
<evidence type="ECO:0000313" key="2">
    <source>
        <dbReference type="Proteomes" id="UP001433508"/>
    </source>
</evidence>
<comment type="caution">
    <text evidence="1">The sequence shown here is derived from an EMBL/GenBank/DDBJ whole genome shotgun (WGS) entry which is preliminary data.</text>
</comment>
<proteinExistence type="predicted"/>
<keyword evidence="2" id="KW-1185">Reference proteome</keyword>
<organism evidence="1 2">
    <name type="scientific">Lipomyces kononenkoae</name>
    <name type="common">Yeast</name>
    <dbReference type="NCBI Taxonomy" id="34357"/>
    <lineage>
        <taxon>Eukaryota</taxon>
        <taxon>Fungi</taxon>
        <taxon>Dikarya</taxon>
        <taxon>Ascomycota</taxon>
        <taxon>Saccharomycotina</taxon>
        <taxon>Lipomycetes</taxon>
        <taxon>Lipomycetales</taxon>
        <taxon>Lipomycetaceae</taxon>
        <taxon>Lipomyces</taxon>
    </lineage>
</organism>
<name>A0ACC3T844_LIPKO</name>
<protein>
    <submittedName>
        <fullName evidence="1">Uncharacterized protein</fullName>
    </submittedName>
</protein>
<gene>
    <name evidence="1" type="ORF">V1525DRAFT_396081</name>
</gene>
<dbReference type="EMBL" id="MU971341">
    <property type="protein sequence ID" value="KAK9240139.1"/>
    <property type="molecule type" value="Genomic_DNA"/>
</dbReference>
<accession>A0ACC3T844</accession>
<reference evidence="2" key="1">
    <citation type="journal article" date="2024" name="Front. Bioeng. Biotechnol.">
        <title>Genome-scale model development and genomic sequencing of the oleaginous clade Lipomyces.</title>
        <authorList>
            <person name="Czajka J.J."/>
            <person name="Han Y."/>
            <person name="Kim J."/>
            <person name="Mondo S.J."/>
            <person name="Hofstad B.A."/>
            <person name="Robles A."/>
            <person name="Haridas S."/>
            <person name="Riley R."/>
            <person name="LaButti K."/>
            <person name="Pangilinan J."/>
            <person name="Andreopoulos W."/>
            <person name="Lipzen A."/>
            <person name="Yan J."/>
            <person name="Wang M."/>
            <person name="Ng V."/>
            <person name="Grigoriev I.V."/>
            <person name="Spatafora J.W."/>
            <person name="Magnuson J.K."/>
            <person name="Baker S.E."/>
            <person name="Pomraning K.R."/>
        </authorList>
    </citation>
    <scope>NUCLEOTIDE SEQUENCE [LARGE SCALE GENOMIC DNA]</scope>
    <source>
        <strain evidence="2">CBS 7786</strain>
    </source>
</reference>